<sequence length="235" mass="26419">MKALFVFAHPDDETFSSGGTIAKLSKSGVIVKLICATKGEAGTVGDPPLTTQDRLGDAREKELRKAAKILGISQIYFLGFIDGTLHQLPIGKLQEQILLILQKEKPDMVVTFDKRGGSNHPDHKAVSKATTRSFQKYLGSTKKWIRLYHTAIPRSYLKEYEKHGLSYTAFGTIKGVADTQITTISDIKDTYDIKVKAANCHKTQRKDWERFLSRADVVDVKKEFFMLILENKLGW</sequence>
<dbReference type="Proteomes" id="UP000178565">
    <property type="component" value="Unassembled WGS sequence"/>
</dbReference>
<dbReference type="SUPFAM" id="SSF102588">
    <property type="entry name" value="LmbE-like"/>
    <property type="match status" value="1"/>
</dbReference>
<gene>
    <name evidence="1" type="ORF">A3B45_03090</name>
</gene>
<accession>A0A1F5KT46</accession>
<comment type="caution">
    <text evidence="1">The sequence shown here is derived from an EMBL/GenBank/DDBJ whole genome shotgun (WGS) entry which is preliminary data.</text>
</comment>
<proteinExistence type="predicted"/>
<evidence type="ECO:0008006" key="3">
    <source>
        <dbReference type="Google" id="ProtNLM"/>
    </source>
</evidence>
<dbReference type="AlphaFoldDB" id="A0A1F5KT46"/>
<reference evidence="1 2" key="1">
    <citation type="journal article" date="2016" name="Nat. Commun.">
        <title>Thousands of microbial genomes shed light on interconnected biogeochemical processes in an aquifer system.</title>
        <authorList>
            <person name="Anantharaman K."/>
            <person name="Brown C.T."/>
            <person name="Hug L.A."/>
            <person name="Sharon I."/>
            <person name="Castelle C.J."/>
            <person name="Probst A.J."/>
            <person name="Thomas B.C."/>
            <person name="Singh A."/>
            <person name="Wilkins M.J."/>
            <person name="Karaoz U."/>
            <person name="Brodie E.L."/>
            <person name="Williams K.H."/>
            <person name="Hubbard S.S."/>
            <person name="Banfield J.F."/>
        </authorList>
    </citation>
    <scope>NUCLEOTIDE SEQUENCE [LARGE SCALE GENOMIC DNA]</scope>
</reference>
<protein>
    <recommendedName>
        <fullName evidence="3">GlcNAc-PI de-N-acetylase</fullName>
    </recommendedName>
</protein>
<evidence type="ECO:0000313" key="2">
    <source>
        <dbReference type="Proteomes" id="UP000178565"/>
    </source>
</evidence>
<dbReference type="InterPro" id="IPR024078">
    <property type="entry name" value="LmbE-like_dom_sf"/>
</dbReference>
<dbReference type="InterPro" id="IPR003737">
    <property type="entry name" value="GlcNAc_PI_deacetylase-related"/>
</dbReference>
<dbReference type="GO" id="GO:0016811">
    <property type="term" value="F:hydrolase activity, acting on carbon-nitrogen (but not peptide) bonds, in linear amides"/>
    <property type="evidence" value="ECO:0007669"/>
    <property type="project" value="TreeGrafter"/>
</dbReference>
<dbReference type="PANTHER" id="PTHR12993">
    <property type="entry name" value="N-ACETYLGLUCOSAMINYL-PHOSPHATIDYLINOSITOL DE-N-ACETYLASE-RELATED"/>
    <property type="match status" value="1"/>
</dbReference>
<dbReference type="EMBL" id="MFDM01000010">
    <property type="protein sequence ID" value="OGE44004.1"/>
    <property type="molecule type" value="Genomic_DNA"/>
</dbReference>
<organism evidence="1 2">
    <name type="scientific">Candidatus Daviesbacteria bacterium RIFCSPLOWO2_01_FULL_39_12</name>
    <dbReference type="NCBI Taxonomy" id="1797785"/>
    <lineage>
        <taxon>Bacteria</taxon>
        <taxon>Candidatus Daviesiibacteriota</taxon>
    </lineage>
</organism>
<dbReference type="STRING" id="1797785.A3B45_03090"/>
<dbReference type="PANTHER" id="PTHR12993:SF11">
    <property type="entry name" value="N-ACETYLGLUCOSAMINYL-PHOSPHATIDYLINOSITOL DE-N-ACETYLASE"/>
    <property type="match status" value="1"/>
</dbReference>
<dbReference type="Gene3D" id="3.40.50.10320">
    <property type="entry name" value="LmbE-like"/>
    <property type="match status" value="1"/>
</dbReference>
<evidence type="ECO:0000313" key="1">
    <source>
        <dbReference type="EMBL" id="OGE44004.1"/>
    </source>
</evidence>
<name>A0A1F5KT46_9BACT</name>
<dbReference type="Pfam" id="PF02585">
    <property type="entry name" value="PIG-L"/>
    <property type="match status" value="1"/>
</dbReference>